<evidence type="ECO:0000313" key="3">
    <source>
        <dbReference type="EMBL" id="MBG3878889.1"/>
    </source>
</evidence>
<organism evidence="3 4">
    <name type="scientific">Nitratidesulfovibrio oxamicus</name>
    <dbReference type="NCBI Taxonomy" id="32016"/>
    <lineage>
        <taxon>Bacteria</taxon>
        <taxon>Pseudomonadati</taxon>
        <taxon>Thermodesulfobacteriota</taxon>
        <taxon>Desulfovibrionia</taxon>
        <taxon>Desulfovibrionales</taxon>
        <taxon>Desulfovibrionaceae</taxon>
        <taxon>Nitratidesulfovibrio</taxon>
    </lineage>
</organism>
<gene>
    <name evidence="3" type="ORF">FVW20_18280</name>
</gene>
<feature type="compositionally biased region" description="Low complexity" evidence="1">
    <location>
        <begin position="1"/>
        <end position="25"/>
    </location>
</feature>
<evidence type="ECO:0000313" key="4">
    <source>
        <dbReference type="Proteomes" id="UP001194469"/>
    </source>
</evidence>
<evidence type="ECO:0000256" key="1">
    <source>
        <dbReference type="SAM" id="MobiDB-lite"/>
    </source>
</evidence>
<keyword evidence="3" id="KW-0449">Lipoprotein</keyword>
<feature type="non-terminal residue" evidence="3">
    <location>
        <position position="194"/>
    </location>
</feature>
<dbReference type="Gene3D" id="3.40.50.11550">
    <property type="match status" value="1"/>
</dbReference>
<feature type="region of interest" description="Disordered" evidence="1">
    <location>
        <begin position="1"/>
        <end position="32"/>
    </location>
</feature>
<comment type="caution">
    <text evidence="3">The sequence shown here is derived from an EMBL/GenBank/DDBJ whole genome shotgun (WGS) entry which is preliminary data.</text>
</comment>
<keyword evidence="4" id="KW-1185">Reference proteome</keyword>
<dbReference type="SUPFAM" id="SSF159501">
    <property type="entry name" value="EreA/ChaN-like"/>
    <property type="match status" value="1"/>
</dbReference>
<dbReference type="Pfam" id="PF04187">
    <property type="entry name" value="Cofac_haem_bdg"/>
    <property type="match status" value="1"/>
</dbReference>
<proteinExistence type="predicted"/>
<accession>A0ABS0J8W8</accession>
<feature type="non-terminal residue" evidence="3">
    <location>
        <position position="1"/>
    </location>
</feature>
<dbReference type="CDD" id="cd14727">
    <property type="entry name" value="ChanN-like"/>
    <property type="match status" value="1"/>
</dbReference>
<dbReference type="EMBL" id="VRYY01000765">
    <property type="protein sequence ID" value="MBG3878889.1"/>
    <property type="molecule type" value="Genomic_DNA"/>
</dbReference>
<dbReference type="Proteomes" id="UP001194469">
    <property type="component" value="Unassembled WGS sequence"/>
</dbReference>
<evidence type="ECO:0000259" key="2">
    <source>
        <dbReference type="Pfam" id="PF04187"/>
    </source>
</evidence>
<protein>
    <submittedName>
        <fullName evidence="3">ChaN family lipoprotein</fullName>
    </submittedName>
</protein>
<sequence>SDSGGTVRAPIAAPASATATAPGDARMGMTIPRLPDGTLVTVSPAGEIRTMNPADAALQALRHDYILLGESHTSACDHRAQAAFITALLAEGARPAIGLEMVPRDGQPALDEFSRGATPLDKLSDALDWPKTWGYDFELYKPVFAVADWARLPVHGLNVPQRVVRQVSRGGLESVAVADRVWLPPSIIAPAPEQ</sequence>
<name>A0ABS0J8W8_9BACT</name>
<reference evidence="3 4" key="1">
    <citation type="submission" date="2019-08" db="EMBL/GenBank/DDBJ databases">
        <authorList>
            <person name="Luo N."/>
        </authorList>
    </citation>
    <scope>NUCLEOTIDE SEQUENCE [LARGE SCALE GENOMIC DNA]</scope>
    <source>
        <strain evidence="3 4">NCIMB 9442</strain>
    </source>
</reference>
<feature type="domain" description="Haem-binding uptake Tiki superfamily ChaN" evidence="2">
    <location>
        <begin position="59"/>
        <end position="187"/>
    </location>
</feature>
<dbReference type="InterPro" id="IPR007314">
    <property type="entry name" value="Cofac_haem-bd_dom"/>
</dbReference>